<evidence type="ECO:0008006" key="10">
    <source>
        <dbReference type="Google" id="ProtNLM"/>
    </source>
</evidence>
<reference evidence="8 9" key="1">
    <citation type="submission" date="2024-03" db="EMBL/GenBank/DDBJ databases">
        <title>The genome assembly and annotation of the cricket Gryllus longicercus Weissman &amp; Gray.</title>
        <authorList>
            <person name="Szrajer S."/>
            <person name="Gray D."/>
            <person name="Ylla G."/>
        </authorList>
    </citation>
    <scope>NUCLEOTIDE SEQUENCE [LARGE SCALE GENOMIC DNA]</scope>
    <source>
        <strain evidence="8">DAG 2021-001</strain>
        <tissue evidence="8">Whole body minus gut</tissue>
    </source>
</reference>
<sequence>MAYSSPPRNIDQLIKGRNAAHKLKHGSPKFRDVLRERCKNRVKENREKFVNLLRSPRGSSDLKRVLNNTILEELMSFSYIVEKVNGRSFEITNEAMIDEELQIFEECSNELSHECDFEIEQIMLNCDALLNAENYDIEAFLESECIDLIDCPVCEKGNIILSDSEISCTHCNITIRAKTSLYALSNKIQSSVIAHLQVCSHKPNFVSVGNSLKLTCAQCSYCEDIVM</sequence>
<keyword evidence="9" id="KW-1185">Reference proteome</keyword>
<evidence type="ECO:0000256" key="1">
    <source>
        <dbReference type="ARBA" id="ARBA00004123"/>
    </source>
</evidence>
<feature type="domain" description="RPA-interacting protein C-terminal" evidence="7">
    <location>
        <begin position="151"/>
        <end position="223"/>
    </location>
</feature>
<evidence type="ECO:0000259" key="7">
    <source>
        <dbReference type="Pfam" id="PF14768"/>
    </source>
</evidence>
<evidence type="ECO:0000256" key="2">
    <source>
        <dbReference type="ARBA" id="ARBA00022723"/>
    </source>
</evidence>
<evidence type="ECO:0000313" key="8">
    <source>
        <dbReference type="EMBL" id="KAK7870027.1"/>
    </source>
</evidence>
<dbReference type="InterPro" id="IPR028158">
    <property type="entry name" value="RPA_interact_N_dom"/>
</dbReference>
<keyword evidence="5" id="KW-0539">Nucleus</keyword>
<evidence type="ECO:0000259" key="6">
    <source>
        <dbReference type="Pfam" id="PF14766"/>
    </source>
</evidence>
<evidence type="ECO:0000313" key="9">
    <source>
        <dbReference type="Proteomes" id="UP001378592"/>
    </source>
</evidence>
<dbReference type="Pfam" id="PF14766">
    <property type="entry name" value="RPA_interact_N"/>
    <property type="match status" value="1"/>
</dbReference>
<dbReference type="PANTHER" id="PTHR31742">
    <property type="entry name" value="RPA-INTERACTING PROTEIN RPAIN"/>
    <property type="match status" value="1"/>
</dbReference>
<evidence type="ECO:0000256" key="4">
    <source>
        <dbReference type="ARBA" id="ARBA00022833"/>
    </source>
</evidence>
<gene>
    <name evidence="8" type="ORF">R5R35_011991</name>
</gene>
<dbReference type="Proteomes" id="UP001378592">
    <property type="component" value="Unassembled WGS sequence"/>
</dbReference>
<dbReference type="PANTHER" id="PTHR31742:SF1">
    <property type="entry name" value="RPA-INTERACTING PROTEIN"/>
    <property type="match status" value="1"/>
</dbReference>
<dbReference type="InterPro" id="IPR028156">
    <property type="entry name" value="RIP"/>
</dbReference>
<organism evidence="8 9">
    <name type="scientific">Gryllus longicercus</name>
    <dbReference type="NCBI Taxonomy" id="2509291"/>
    <lineage>
        <taxon>Eukaryota</taxon>
        <taxon>Metazoa</taxon>
        <taxon>Ecdysozoa</taxon>
        <taxon>Arthropoda</taxon>
        <taxon>Hexapoda</taxon>
        <taxon>Insecta</taxon>
        <taxon>Pterygota</taxon>
        <taxon>Neoptera</taxon>
        <taxon>Polyneoptera</taxon>
        <taxon>Orthoptera</taxon>
        <taxon>Ensifera</taxon>
        <taxon>Gryllidea</taxon>
        <taxon>Grylloidea</taxon>
        <taxon>Gryllidae</taxon>
        <taxon>Gryllinae</taxon>
        <taxon>Gryllus</taxon>
    </lineage>
</organism>
<evidence type="ECO:0000256" key="3">
    <source>
        <dbReference type="ARBA" id="ARBA00022771"/>
    </source>
</evidence>
<comment type="caution">
    <text evidence="8">The sequence shown here is derived from an EMBL/GenBank/DDBJ whole genome shotgun (WGS) entry which is preliminary data.</text>
</comment>
<comment type="subcellular location">
    <subcellularLocation>
        <location evidence="1">Nucleus</location>
    </subcellularLocation>
</comment>
<protein>
    <recommendedName>
        <fullName evidence="10">RPA-interacting protein C-terminal domain-containing protein</fullName>
    </recommendedName>
</protein>
<name>A0AAN9ZBX7_9ORTH</name>
<accession>A0AAN9ZBX7</accession>
<feature type="domain" description="RPA-interacting protein N-terminal" evidence="6">
    <location>
        <begin position="18"/>
        <end position="56"/>
    </location>
</feature>
<dbReference type="AlphaFoldDB" id="A0AAN9ZBX7"/>
<keyword evidence="2" id="KW-0479">Metal-binding</keyword>
<keyword evidence="4" id="KW-0862">Zinc</keyword>
<dbReference type="GO" id="GO:0008270">
    <property type="term" value="F:zinc ion binding"/>
    <property type="evidence" value="ECO:0007669"/>
    <property type="project" value="UniProtKB-KW"/>
</dbReference>
<keyword evidence="3" id="KW-0863">Zinc-finger</keyword>
<evidence type="ECO:0000256" key="5">
    <source>
        <dbReference type="ARBA" id="ARBA00023242"/>
    </source>
</evidence>
<proteinExistence type="predicted"/>
<dbReference type="GO" id="GO:0005634">
    <property type="term" value="C:nucleus"/>
    <property type="evidence" value="ECO:0007669"/>
    <property type="project" value="UniProtKB-SubCell"/>
</dbReference>
<dbReference type="EMBL" id="JAZDUA010000065">
    <property type="protein sequence ID" value="KAK7870027.1"/>
    <property type="molecule type" value="Genomic_DNA"/>
</dbReference>
<dbReference type="InterPro" id="IPR028159">
    <property type="entry name" value="RPA_interact_C_dom"/>
</dbReference>
<dbReference type="GO" id="GO:0006606">
    <property type="term" value="P:protein import into nucleus"/>
    <property type="evidence" value="ECO:0007669"/>
    <property type="project" value="TreeGrafter"/>
</dbReference>
<dbReference type="Pfam" id="PF14768">
    <property type="entry name" value="RPA_interact_C"/>
    <property type="match status" value="1"/>
</dbReference>